<gene>
    <name evidence="1" type="ORF">MARPO_0012s0122</name>
</gene>
<dbReference type="AlphaFoldDB" id="A0A2R6XJ96"/>
<protein>
    <submittedName>
        <fullName evidence="1">Uncharacterized protein</fullName>
    </submittedName>
</protein>
<proteinExistence type="predicted"/>
<reference evidence="2" key="1">
    <citation type="journal article" date="2017" name="Cell">
        <title>Insights into land plant evolution garnered from the Marchantia polymorpha genome.</title>
        <authorList>
            <person name="Bowman J.L."/>
            <person name="Kohchi T."/>
            <person name="Yamato K.T."/>
            <person name="Jenkins J."/>
            <person name="Shu S."/>
            <person name="Ishizaki K."/>
            <person name="Yamaoka S."/>
            <person name="Nishihama R."/>
            <person name="Nakamura Y."/>
            <person name="Berger F."/>
            <person name="Adam C."/>
            <person name="Aki S.S."/>
            <person name="Althoff F."/>
            <person name="Araki T."/>
            <person name="Arteaga-Vazquez M.A."/>
            <person name="Balasubrmanian S."/>
            <person name="Barry K."/>
            <person name="Bauer D."/>
            <person name="Boehm C.R."/>
            <person name="Briginshaw L."/>
            <person name="Caballero-Perez J."/>
            <person name="Catarino B."/>
            <person name="Chen F."/>
            <person name="Chiyoda S."/>
            <person name="Chovatia M."/>
            <person name="Davies K.M."/>
            <person name="Delmans M."/>
            <person name="Demura T."/>
            <person name="Dierschke T."/>
            <person name="Dolan L."/>
            <person name="Dorantes-Acosta A.E."/>
            <person name="Eklund D.M."/>
            <person name="Florent S.N."/>
            <person name="Flores-Sandoval E."/>
            <person name="Fujiyama A."/>
            <person name="Fukuzawa H."/>
            <person name="Galik B."/>
            <person name="Grimanelli D."/>
            <person name="Grimwood J."/>
            <person name="Grossniklaus U."/>
            <person name="Hamada T."/>
            <person name="Haseloff J."/>
            <person name="Hetherington A.J."/>
            <person name="Higo A."/>
            <person name="Hirakawa Y."/>
            <person name="Hundley H.N."/>
            <person name="Ikeda Y."/>
            <person name="Inoue K."/>
            <person name="Inoue S.I."/>
            <person name="Ishida S."/>
            <person name="Jia Q."/>
            <person name="Kakita M."/>
            <person name="Kanazawa T."/>
            <person name="Kawai Y."/>
            <person name="Kawashima T."/>
            <person name="Kennedy M."/>
            <person name="Kinose K."/>
            <person name="Kinoshita T."/>
            <person name="Kohara Y."/>
            <person name="Koide E."/>
            <person name="Komatsu K."/>
            <person name="Kopischke S."/>
            <person name="Kubo M."/>
            <person name="Kyozuka J."/>
            <person name="Lagercrantz U."/>
            <person name="Lin S.S."/>
            <person name="Lindquist E."/>
            <person name="Lipzen A.M."/>
            <person name="Lu C.W."/>
            <person name="De Luna E."/>
            <person name="Martienssen R.A."/>
            <person name="Minamino N."/>
            <person name="Mizutani M."/>
            <person name="Mizutani M."/>
            <person name="Mochizuki N."/>
            <person name="Monte I."/>
            <person name="Mosher R."/>
            <person name="Nagasaki H."/>
            <person name="Nakagami H."/>
            <person name="Naramoto S."/>
            <person name="Nishitani K."/>
            <person name="Ohtani M."/>
            <person name="Okamoto T."/>
            <person name="Okumura M."/>
            <person name="Phillips J."/>
            <person name="Pollak B."/>
            <person name="Reinders A."/>
            <person name="Rovekamp M."/>
            <person name="Sano R."/>
            <person name="Sawa S."/>
            <person name="Schmid M.W."/>
            <person name="Shirakawa M."/>
            <person name="Solano R."/>
            <person name="Spunde A."/>
            <person name="Suetsugu N."/>
            <person name="Sugano S."/>
            <person name="Sugiyama A."/>
            <person name="Sun R."/>
            <person name="Suzuki Y."/>
            <person name="Takenaka M."/>
            <person name="Takezawa D."/>
            <person name="Tomogane H."/>
            <person name="Tsuzuki M."/>
            <person name="Ueda T."/>
            <person name="Umeda M."/>
            <person name="Ward J.M."/>
            <person name="Watanabe Y."/>
            <person name="Yazaki K."/>
            <person name="Yokoyama R."/>
            <person name="Yoshitake Y."/>
            <person name="Yotsui I."/>
            <person name="Zachgo S."/>
            <person name="Schmutz J."/>
        </authorList>
    </citation>
    <scope>NUCLEOTIDE SEQUENCE [LARGE SCALE GENOMIC DNA]</scope>
    <source>
        <strain evidence="2">Tak-1</strain>
    </source>
</reference>
<organism evidence="1 2">
    <name type="scientific">Marchantia polymorpha</name>
    <name type="common">Common liverwort</name>
    <name type="synonym">Marchantia aquatica</name>
    <dbReference type="NCBI Taxonomy" id="3197"/>
    <lineage>
        <taxon>Eukaryota</taxon>
        <taxon>Viridiplantae</taxon>
        <taxon>Streptophyta</taxon>
        <taxon>Embryophyta</taxon>
        <taxon>Marchantiophyta</taxon>
        <taxon>Marchantiopsida</taxon>
        <taxon>Marchantiidae</taxon>
        <taxon>Marchantiales</taxon>
        <taxon>Marchantiaceae</taxon>
        <taxon>Marchantia</taxon>
    </lineage>
</organism>
<keyword evidence="2" id="KW-1185">Reference proteome</keyword>
<evidence type="ECO:0000313" key="1">
    <source>
        <dbReference type="EMBL" id="PTQ46183.1"/>
    </source>
</evidence>
<dbReference type="EMBL" id="KZ772684">
    <property type="protein sequence ID" value="PTQ46183.1"/>
    <property type="molecule type" value="Genomic_DNA"/>
</dbReference>
<accession>A0A2R6XJ96</accession>
<sequence>MKVRREACITRRIWLDGTLIGSNLSSLQLELESQEPCCIQAIRTWSLFRRRSILNGGSASIS</sequence>
<name>A0A2R6XJ96_MARPO</name>
<evidence type="ECO:0000313" key="2">
    <source>
        <dbReference type="Proteomes" id="UP000244005"/>
    </source>
</evidence>
<dbReference type="Gramene" id="Mp8g03310.1">
    <property type="protein sequence ID" value="Mp8g03310.1.cds"/>
    <property type="gene ID" value="Mp8g03310"/>
</dbReference>
<dbReference type="Proteomes" id="UP000244005">
    <property type="component" value="Unassembled WGS sequence"/>
</dbReference>